<dbReference type="InterPro" id="IPR025640">
    <property type="entry name" value="GYF_2"/>
</dbReference>
<feature type="transmembrane region" description="Helical" evidence="2">
    <location>
        <begin position="296"/>
        <end position="316"/>
    </location>
</feature>
<dbReference type="Pfam" id="PF14237">
    <property type="entry name" value="GYF_2"/>
    <property type="match status" value="1"/>
</dbReference>
<dbReference type="AlphaFoldDB" id="A0A366HIN3"/>
<feature type="transmembrane region" description="Helical" evidence="2">
    <location>
        <begin position="358"/>
        <end position="378"/>
    </location>
</feature>
<dbReference type="GO" id="GO:0008233">
    <property type="term" value="F:peptidase activity"/>
    <property type="evidence" value="ECO:0007669"/>
    <property type="project" value="InterPro"/>
</dbReference>
<dbReference type="EMBL" id="QNRR01000007">
    <property type="protein sequence ID" value="RBP41459.1"/>
    <property type="molecule type" value="Genomic_DNA"/>
</dbReference>
<comment type="caution">
    <text evidence="4">The sequence shown here is derived from an EMBL/GenBank/DDBJ whole genome shotgun (WGS) entry which is preliminary data.</text>
</comment>
<proteinExistence type="predicted"/>
<dbReference type="Proteomes" id="UP000253426">
    <property type="component" value="Unassembled WGS sequence"/>
</dbReference>
<feature type="transmembrane region" description="Helical" evidence="2">
    <location>
        <begin position="398"/>
        <end position="417"/>
    </location>
</feature>
<evidence type="ECO:0000256" key="2">
    <source>
        <dbReference type="SAM" id="Phobius"/>
    </source>
</evidence>
<dbReference type="OrthoDB" id="153483at2"/>
<reference evidence="4 5" key="1">
    <citation type="submission" date="2018-06" db="EMBL/GenBank/DDBJ databases">
        <title>Genomic Encyclopedia of Type Strains, Phase IV (KMG-IV): sequencing the most valuable type-strain genomes for metagenomic binning, comparative biology and taxonomic classification.</title>
        <authorList>
            <person name="Goeker M."/>
        </authorList>
    </citation>
    <scope>NUCLEOTIDE SEQUENCE [LARGE SCALE GENOMIC DNA]</scope>
    <source>
        <strain evidence="4 5">DSM 25532</strain>
    </source>
</reference>
<dbReference type="InterPro" id="IPR026898">
    <property type="entry name" value="PrsW"/>
</dbReference>
<gene>
    <name evidence="4" type="ORF">DES53_107291</name>
</gene>
<dbReference type="InterPro" id="IPR008984">
    <property type="entry name" value="SMAD_FHA_dom_sf"/>
</dbReference>
<keyword evidence="5" id="KW-1185">Reference proteome</keyword>
<feature type="transmembrane region" description="Helical" evidence="2">
    <location>
        <begin position="264"/>
        <end position="284"/>
    </location>
</feature>
<feature type="transmembrane region" description="Helical" evidence="2">
    <location>
        <begin position="234"/>
        <end position="252"/>
    </location>
</feature>
<keyword evidence="2" id="KW-0812">Transmembrane</keyword>
<sequence>MEFYVQKDGQQYGPLTSTALQEHLHADTFALTDLTWDQKTAQWLPIEELLRLQGERQSKSLPRGVAYLQCISGPDSGKRVQLTENQPVIIGTASESNVLSDDPDALPRHVQVTVSQRKVTAEALDGAGLYLDGLPFTSGLIGSKQQLRIGRSLWQVEVPRDLKAGAGAVIGNMADRISSAAGLEQLQDFRAGNLFSAVFQKRTQDDFEVHFATGSPATTPALQDIDTRWPQPWVFFRALLLSLAAFAGLYYACSHFENLRLIPGVILVGSFAVPLSVLVLFFEFNAPRNVFLYQMIRVMLIGGMLSLLITMFFSSWSDSIGLSWMGASVAGIVEESAKLLALLVIVGNPRYPWSLNGMLFGACVGTSFAVIETAGYAFESLFSGYSNGVEITLLMRGIVTPLGGHGILTAMVGAALWRVKGNSRFQFEMLRDSRFLRVFLTAVILHTVWNSPLQIPLLGDFLGQLGKYVIIGFIAWVVVLSLVQMGLKEIREAQECPLPTSQDEEAPEQEPVRSA</sequence>
<feature type="domain" description="GYF" evidence="3">
    <location>
        <begin position="4"/>
        <end position="49"/>
    </location>
</feature>
<organism evidence="4 5">
    <name type="scientific">Roseimicrobium gellanilyticum</name>
    <dbReference type="NCBI Taxonomy" id="748857"/>
    <lineage>
        <taxon>Bacteria</taxon>
        <taxon>Pseudomonadati</taxon>
        <taxon>Verrucomicrobiota</taxon>
        <taxon>Verrucomicrobiia</taxon>
        <taxon>Verrucomicrobiales</taxon>
        <taxon>Verrucomicrobiaceae</taxon>
        <taxon>Roseimicrobium</taxon>
    </lineage>
</organism>
<keyword evidence="2" id="KW-1133">Transmembrane helix</keyword>
<keyword evidence="2" id="KW-0472">Membrane</keyword>
<dbReference type="Gene3D" id="2.60.200.20">
    <property type="match status" value="1"/>
</dbReference>
<evidence type="ECO:0000256" key="1">
    <source>
        <dbReference type="SAM" id="MobiDB-lite"/>
    </source>
</evidence>
<protein>
    <submittedName>
        <fullName evidence="4">RsiW-degrading membrane proteinase PrsW (M82 family)</fullName>
    </submittedName>
</protein>
<feature type="transmembrane region" description="Helical" evidence="2">
    <location>
        <begin position="438"/>
        <end position="459"/>
    </location>
</feature>
<dbReference type="PANTHER" id="PTHR36844:SF1">
    <property type="entry name" value="PROTEASE PRSW"/>
    <property type="match status" value="1"/>
</dbReference>
<dbReference type="CDD" id="cd00060">
    <property type="entry name" value="FHA"/>
    <property type="match status" value="1"/>
</dbReference>
<evidence type="ECO:0000313" key="5">
    <source>
        <dbReference type="Proteomes" id="UP000253426"/>
    </source>
</evidence>
<accession>A0A366HIN3</accession>
<feature type="transmembrane region" description="Helical" evidence="2">
    <location>
        <begin position="322"/>
        <end position="346"/>
    </location>
</feature>
<dbReference type="SUPFAM" id="SSF49879">
    <property type="entry name" value="SMAD/FHA domain"/>
    <property type="match status" value="1"/>
</dbReference>
<evidence type="ECO:0000313" key="4">
    <source>
        <dbReference type="EMBL" id="RBP41459.1"/>
    </source>
</evidence>
<dbReference type="PANTHER" id="PTHR36844">
    <property type="entry name" value="PROTEASE PRSW"/>
    <property type="match status" value="1"/>
</dbReference>
<name>A0A366HIN3_9BACT</name>
<feature type="transmembrane region" description="Helical" evidence="2">
    <location>
        <begin position="465"/>
        <end position="483"/>
    </location>
</feature>
<dbReference type="Pfam" id="PF13367">
    <property type="entry name" value="PrsW-protease"/>
    <property type="match status" value="1"/>
</dbReference>
<evidence type="ECO:0000259" key="3">
    <source>
        <dbReference type="Pfam" id="PF14237"/>
    </source>
</evidence>
<feature type="region of interest" description="Disordered" evidence="1">
    <location>
        <begin position="496"/>
        <end position="515"/>
    </location>
</feature>